<evidence type="ECO:0000313" key="4">
    <source>
        <dbReference type="EMBL" id="PKD18735.1"/>
    </source>
</evidence>
<dbReference type="InterPro" id="IPR005632">
    <property type="entry name" value="Chaperone_Skp"/>
</dbReference>
<organism evidence="4 5">
    <name type="scientific">Salegentibacter salinarum</name>
    <dbReference type="NCBI Taxonomy" id="447422"/>
    <lineage>
        <taxon>Bacteria</taxon>
        <taxon>Pseudomonadati</taxon>
        <taxon>Bacteroidota</taxon>
        <taxon>Flavobacteriia</taxon>
        <taxon>Flavobacteriales</taxon>
        <taxon>Flavobacteriaceae</taxon>
        <taxon>Salegentibacter</taxon>
    </lineage>
</organism>
<dbReference type="GO" id="GO:0005829">
    <property type="term" value="C:cytosol"/>
    <property type="evidence" value="ECO:0007669"/>
    <property type="project" value="TreeGrafter"/>
</dbReference>
<comment type="similarity">
    <text evidence="1">Belongs to the Skp family.</text>
</comment>
<dbReference type="PANTHER" id="PTHR35089">
    <property type="entry name" value="CHAPERONE PROTEIN SKP"/>
    <property type="match status" value="1"/>
</dbReference>
<comment type="caution">
    <text evidence="4">The sequence shown here is derived from an EMBL/GenBank/DDBJ whole genome shotgun (WGS) entry which is preliminary data.</text>
</comment>
<dbReference type="SMART" id="SM00935">
    <property type="entry name" value="OmpH"/>
    <property type="match status" value="1"/>
</dbReference>
<gene>
    <name evidence="4" type="ORF">APR41_17650</name>
</gene>
<sequence length="179" mass="20661">MMNKLSIPLSFIAIVISLSAFFYLSPKEELVYVDVNRLLNGYDRTAIEKQKFEIKTNKLKSDMDSLNVSWQQDLQAYEKDRISLSEKELEMKKEALTSKQQQVNNYQRAVQQQLQEEDKKMTQTVLNDINDFVKGYGEEHGYQLIFGATGSGNVMYAHGSSDLTEEVLEALNKDFEKRN</sequence>
<dbReference type="Proteomes" id="UP000232673">
    <property type="component" value="Unassembled WGS sequence"/>
</dbReference>
<dbReference type="PANTHER" id="PTHR35089:SF1">
    <property type="entry name" value="CHAPERONE PROTEIN SKP"/>
    <property type="match status" value="1"/>
</dbReference>
<dbReference type="AlphaFoldDB" id="A0A2N0TVE4"/>
<feature type="coiled-coil region" evidence="3">
    <location>
        <begin position="89"/>
        <end position="116"/>
    </location>
</feature>
<evidence type="ECO:0000313" key="5">
    <source>
        <dbReference type="Proteomes" id="UP000232673"/>
    </source>
</evidence>
<keyword evidence="2" id="KW-0732">Signal</keyword>
<accession>A0A2N0TVE4</accession>
<dbReference type="EMBL" id="LKTS01000021">
    <property type="protein sequence ID" value="PKD18735.1"/>
    <property type="molecule type" value="Genomic_DNA"/>
</dbReference>
<protein>
    <recommendedName>
        <fullName evidence="6">Molecular chaperone Skp</fullName>
    </recommendedName>
</protein>
<dbReference type="SUPFAM" id="SSF111384">
    <property type="entry name" value="OmpH-like"/>
    <property type="match status" value="1"/>
</dbReference>
<dbReference type="Gene3D" id="3.30.910.20">
    <property type="entry name" value="Skp domain"/>
    <property type="match status" value="1"/>
</dbReference>
<keyword evidence="3" id="KW-0175">Coiled coil</keyword>
<name>A0A2N0TVE4_9FLAO</name>
<evidence type="ECO:0000256" key="1">
    <source>
        <dbReference type="ARBA" id="ARBA00009091"/>
    </source>
</evidence>
<dbReference type="GO" id="GO:0051082">
    <property type="term" value="F:unfolded protein binding"/>
    <property type="evidence" value="ECO:0007669"/>
    <property type="project" value="InterPro"/>
</dbReference>
<evidence type="ECO:0008006" key="6">
    <source>
        <dbReference type="Google" id="ProtNLM"/>
    </source>
</evidence>
<reference evidence="4 5" key="1">
    <citation type="submission" date="2015-10" db="EMBL/GenBank/DDBJ databases">
        <title>Draft genome sequence of Salegentibacter salinarum KCTC 12975.</title>
        <authorList>
            <person name="Lin W."/>
            <person name="Zheng Q."/>
        </authorList>
    </citation>
    <scope>NUCLEOTIDE SEQUENCE [LARGE SCALE GENOMIC DNA]</scope>
    <source>
        <strain evidence="4 5">KCTC 12975</strain>
    </source>
</reference>
<dbReference type="STRING" id="447422.SAMN05660903_03645"/>
<evidence type="ECO:0000256" key="3">
    <source>
        <dbReference type="SAM" id="Coils"/>
    </source>
</evidence>
<dbReference type="OrthoDB" id="677272at2"/>
<keyword evidence="5" id="KW-1185">Reference proteome</keyword>
<evidence type="ECO:0000256" key="2">
    <source>
        <dbReference type="ARBA" id="ARBA00022729"/>
    </source>
</evidence>
<dbReference type="InterPro" id="IPR024930">
    <property type="entry name" value="Skp_dom_sf"/>
</dbReference>
<dbReference type="GO" id="GO:0050821">
    <property type="term" value="P:protein stabilization"/>
    <property type="evidence" value="ECO:0007669"/>
    <property type="project" value="TreeGrafter"/>
</dbReference>
<dbReference type="Pfam" id="PF03938">
    <property type="entry name" value="OmpH"/>
    <property type="match status" value="1"/>
</dbReference>
<proteinExistence type="inferred from homology"/>